<dbReference type="AlphaFoldDB" id="A0A674GLA0"/>
<reference evidence="5" key="2">
    <citation type="submission" date="2025-08" db="UniProtKB">
        <authorList>
            <consortium name="Ensembl"/>
        </authorList>
    </citation>
    <scope>IDENTIFICATION</scope>
</reference>
<name>A0A674GLA0_TAEGU</name>
<organism evidence="5 6">
    <name type="scientific">Taeniopygia guttata</name>
    <name type="common">Zebra finch</name>
    <name type="synonym">Poephila guttata</name>
    <dbReference type="NCBI Taxonomy" id="59729"/>
    <lineage>
        <taxon>Eukaryota</taxon>
        <taxon>Metazoa</taxon>
        <taxon>Chordata</taxon>
        <taxon>Craniata</taxon>
        <taxon>Vertebrata</taxon>
        <taxon>Euteleostomi</taxon>
        <taxon>Archelosauria</taxon>
        <taxon>Archosauria</taxon>
        <taxon>Dinosauria</taxon>
        <taxon>Saurischia</taxon>
        <taxon>Theropoda</taxon>
        <taxon>Coelurosauria</taxon>
        <taxon>Aves</taxon>
        <taxon>Neognathae</taxon>
        <taxon>Neoaves</taxon>
        <taxon>Telluraves</taxon>
        <taxon>Australaves</taxon>
        <taxon>Passeriformes</taxon>
        <taxon>Passeroidea</taxon>
        <taxon>Estrildidae</taxon>
        <taxon>Estrildinae</taxon>
        <taxon>Taeniopygia</taxon>
    </lineage>
</organism>
<dbReference type="PANTHER" id="PTHR48071:SF18">
    <property type="entry name" value="DELETED IN MALIGNANT BRAIN TUMORS 1 PROTEIN-RELATED"/>
    <property type="match status" value="1"/>
</dbReference>
<feature type="disulfide bond" evidence="2">
    <location>
        <begin position="747"/>
        <end position="808"/>
    </location>
</feature>
<reference evidence="5 6" key="1">
    <citation type="journal article" date="2010" name="Nature">
        <title>The genome of a songbird.</title>
        <authorList>
            <person name="Warren W.C."/>
            <person name="Clayton D.F."/>
            <person name="Ellegren H."/>
            <person name="Arnold A.P."/>
            <person name="Hillier L.W."/>
            <person name="Kunstner A."/>
            <person name="Searle S."/>
            <person name="White S."/>
            <person name="Vilella A.J."/>
            <person name="Fairley S."/>
            <person name="Heger A."/>
            <person name="Kong L."/>
            <person name="Ponting C.P."/>
            <person name="Jarvis E.D."/>
            <person name="Mello C.V."/>
            <person name="Minx P."/>
            <person name="Lovell P."/>
            <person name="Velho T.A."/>
            <person name="Ferris M."/>
            <person name="Balakrishnan C.N."/>
            <person name="Sinha S."/>
            <person name="Blatti C."/>
            <person name="London S.E."/>
            <person name="Li Y."/>
            <person name="Lin Y.C."/>
            <person name="George J."/>
            <person name="Sweedler J."/>
            <person name="Southey B."/>
            <person name="Gunaratne P."/>
            <person name="Watson M."/>
            <person name="Nam K."/>
            <person name="Backstrom N."/>
            <person name="Smeds L."/>
            <person name="Nabholz B."/>
            <person name="Itoh Y."/>
            <person name="Whitney O."/>
            <person name="Pfenning A.R."/>
            <person name="Howard J."/>
            <person name="Volker M."/>
            <person name="Skinner B.M."/>
            <person name="Griffin D.K."/>
            <person name="Ye L."/>
            <person name="McLaren W.M."/>
            <person name="Flicek P."/>
            <person name="Quesada V."/>
            <person name="Velasco G."/>
            <person name="Lopez-Otin C."/>
            <person name="Puente X.S."/>
            <person name="Olender T."/>
            <person name="Lancet D."/>
            <person name="Smit A.F."/>
            <person name="Hubley R."/>
            <person name="Konkel M.K."/>
            <person name="Walker J.A."/>
            <person name="Batzer M.A."/>
            <person name="Gu W."/>
            <person name="Pollock D.D."/>
            <person name="Chen L."/>
            <person name="Cheng Z."/>
            <person name="Eichler E.E."/>
            <person name="Stapley J."/>
            <person name="Slate J."/>
            <person name="Ekblom R."/>
            <person name="Birkhead T."/>
            <person name="Burke T."/>
            <person name="Burt D."/>
            <person name="Scharff C."/>
            <person name="Adam I."/>
            <person name="Richard H."/>
            <person name="Sultan M."/>
            <person name="Soldatov A."/>
            <person name="Lehrach H."/>
            <person name="Edwards S.V."/>
            <person name="Yang S.P."/>
            <person name="Li X."/>
            <person name="Graves T."/>
            <person name="Fulton L."/>
            <person name="Nelson J."/>
            <person name="Chinwalla A."/>
            <person name="Hou S."/>
            <person name="Mardis E.R."/>
            <person name="Wilson R.K."/>
        </authorList>
    </citation>
    <scope>NUCLEOTIDE SEQUENCE [LARGE SCALE GENOMIC DNA]</scope>
</reference>
<evidence type="ECO:0000256" key="3">
    <source>
        <dbReference type="SAM" id="SignalP"/>
    </source>
</evidence>
<evidence type="ECO:0000313" key="6">
    <source>
        <dbReference type="Proteomes" id="UP000007754"/>
    </source>
</evidence>
<keyword evidence="1 2" id="KW-1015">Disulfide bond</keyword>
<feature type="disulfide bond" evidence="2">
    <location>
        <begin position="454"/>
        <end position="518"/>
    </location>
</feature>
<proteinExistence type="predicted"/>
<dbReference type="Pfam" id="PF00530">
    <property type="entry name" value="SRCR"/>
    <property type="match status" value="8"/>
</dbReference>
<evidence type="ECO:0000256" key="1">
    <source>
        <dbReference type="ARBA" id="ARBA00023157"/>
    </source>
</evidence>
<feature type="disulfide bond" evidence="2">
    <location>
        <begin position="189"/>
        <end position="199"/>
    </location>
</feature>
<feature type="domain" description="SRCR" evidence="4">
    <location>
        <begin position="224"/>
        <end position="324"/>
    </location>
</feature>
<feature type="signal peptide" evidence="3">
    <location>
        <begin position="1"/>
        <end position="21"/>
    </location>
</feature>
<dbReference type="PRINTS" id="PR00258">
    <property type="entry name" value="SPERACTRCPTR"/>
</dbReference>
<reference evidence="5" key="3">
    <citation type="submission" date="2025-09" db="UniProtKB">
        <authorList>
            <consortium name="Ensembl"/>
        </authorList>
    </citation>
    <scope>IDENTIFICATION</scope>
</reference>
<feature type="disulfide bond" evidence="2">
    <location>
        <begin position="353"/>
        <end position="417"/>
    </location>
</feature>
<feature type="disulfide bond" evidence="2">
    <location>
        <begin position="54"/>
        <end position="115"/>
    </location>
</feature>
<feature type="domain" description="SRCR" evidence="4">
    <location>
        <begin position="120"/>
        <end position="220"/>
    </location>
</feature>
<dbReference type="GeneTree" id="ENSGT00950000183145"/>
<sequence>MHHHLWIFCGFYASTITLVNGRNRCEGRVEISHSGGRGTVCDDGWDLSDAQVVCRQLGCGAAVSATSGASFGQGSGSIYLDDVNCTGSESSLLKCGHNGWGVHKCGHSEDAGVVCSAPYVYLVNGRHQCEGRVEIYYRGRSGTVCDDFWDLADAQVVCRQVGCGRAIAALGSAYFGQGSGDIVLDNVRCGGNEVSLLRCNHTGWKIHNCAHYEDASVVCSGPSMRLSGGRNGCEGRVELYDGSSWGTVCDDQWDLQDAQVVCHQLGCGQPVAALDTAHFGLGSGHIFLDDVQCRGDEPSLRMCRHNGWGMHNCMHSEDASVICAGPSVRLSGGRNGCEGRVELYDGSSWGTVCDDQWDLQDAQVVCRQLGCGQPIEAPQNARFGLGSGRIFLDDVQCRGDEPSLRMCRHNGWGMHNCGHMEDASVICAGGWPFVNHSKCGRVELYDGSSWGTVCDDQWDLQDAQVVCRQLGCGQPIEAPRNARFGLGSGRILLDDVQCRGDEPSLRMCRHNGWGVHNCGHMEDASVICAGGWPPGNTGTFVYFSKRVLGRARAEVSPPASFQALQQPCNLPVPVAHVGRAECRADVSCPCAVCRVPGPSVRLSGGRNGCEGRVELYDGSSWGTVCDDQWDLQDAQVVCRQLGCGQPIEAPQNARFGLGSGRILLDDVQCRGDEPSLRMCRHNGWGMHNCRHSEDASVICAGGWSPAPSVRLSGGRNGCEGRVELYDGSSWGTVCDDQWDLQDAQVVCRQLGCGQPIEAPQNARFGLGSGRILLDDVQCRGDEPSLQMCRHNGWGMHNCMHSEDASVICAGPSVRLSDGRNGCEGRVELYDGSSWGTVCDDQWDLQDAQVVCRQLGCGQPIEAPQNARFGLGSGRIFLDDVQCRGDEPSLRMCRHNGWGMHNCMHSEDASVICAGGWPAESI</sequence>
<feature type="domain" description="SRCR" evidence="4">
    <location>
        <begin position="16"/>
        <end position="116"/>
    </location>
</feature>
<feature type="disulfide bond" evidence="2">
    <location>
        <begin position="145"/>
        <end position="209"/>
    </location>
</feature>
<feature type="disulfide bond" evidence="2">
    <location>
        <begin position="366"/>
        <end position="427"/>
    </location>
</feature>
<feature type="disulfide bond" evidence="2">
    <location>
        <begin position="262"/>
        <end position="323"/>
    </location>
</feature>
<feature type="disulfide bond" evidence="2">
    <location>
        <begin position="397"/>
        <end position="407"/>
    </location>
</feature>
<evidence type="ECO:0000259" key="4">
    <source>
        <dbReference type="PROSITE" id="PS50287"/>
    </source>
</evidence>
<dbReference type="InterPro" id="IPR001190">
    <property type="entry name" value="SRCR"/>
</dbReference>
<feature type="disulfide bond" evidence="2">
    <location>
        <begin position="158"/>
        <end position="219"/>
    </location>
</feature>
<dbReference type="GO" id="GO:0016020">
    <property type="term" value="C:membrane"/>
    <property type="evidence" value="ECO:0007669"/>
    <property type="project" value="InterPro"/>
</dbReference>
<dbReference type="SUPFAM" id="SSF56487">
    <property type="entry name" value="SRCR-like"/>
    <property type="match status" value="8"/>
</dbReference>
<feature type="domain" description="SRCR" evidence="4">
    <location>
        <begin position="709"/>
        <end position="809"/>
    </location>
</feature>
<keyword evidence="3" id="KW-0732">Signal</keyword>
<evidence type="ECO:0000256" key="2">
    <source>
        <dbReference type="PROSITE-ProRule" id="PRU00196"/>
    </source>
</evidence>
<feature type="domain" description="SRCR" evidence="4">
    <location>
        <begin position="813"/>
        <end position="913"/>
    </location>
</feature>
<dbReference type="SMART" id="SM00202">
    <property type="entry name" value="SR"/>
    <property type="match status" value="8"/>
</dbReference>
<feature type="disulfide bond" evidence="2">
    <location>
        <begin position="249"/>
        <end position="313"/>
    </location>
</feature>
<feature type="domain" description="SRCR" evidence="4">
    <location>
        <begin position="425"/>
        <end position="529"/>
    </location>
</feature>
<accession>A0A674GLA0</accession>
<keyword evidence="6" id="KW-1185">Reference proteome</keyword>
<feature type="disulfide bond" evidence="2">
    <location>
        <begin position="467"/>
        <end position="528"/>
    </location>
</feature>
<dbReference type="PROSITE" id="PS00420">
    <property type="entry name" value="SRCR_1"/>
    <property type="match status" value="6"/>
</dbReference>
<feature type="disulfide bond" evidence="2">
    <location>
        <begin position="293"/>
        <end position="303"/>
    </location>
</feature>
<feature type="domain" description="SRCR" evidence="4">
    <location>
        <begin position="600"/>
        <end position="700"/>
    </location>
</feature>
<dbReference type="Gene3D" id="3.10.250.10">
    <property type="entry name" value="SRCR-like domain"/>
    <property type="match status" value="8"/>
</dbReference>
<feature type="disulfide bond" evidence="2">
    <location>
        <begin position="638"/>
        <end position="699"/>
    </location>
</feature>
<feature type="disulfide bond" evidence="2">
    <location>
        <begin position="85"/>
        <end position="95"/>
    </location>
</feature>
<feature type="disulfide bond" evidence="2">
    <location>
        <begin position="669"/>
        <end position="679"/>
    </location>
</feature>
<feature type="disulfide bond" evidence="2">
    <location>
        <begin position="734"/>
        <end position="798"/>
    </location>
</feature>
<feature type="domain" description="SRCR" evidence="4">
    <location>
        <begin position="328"/>
        <end position="428"/>
    </location>
</feature>
<feature type="disulfide bond" evidence="2">
    <location>
        <begin position="882"/>
        <end position="892"/>
    </location>
</feature>
<feature type="disulfide bond" evidence="2">
    <location>
        <begin position="838"/>
        <end position="902"/>
    </location>
</feature>
<dbReference type="PROSITE" id="PS50287">
    <property type="entry name" value="SRCR_2"/>
    <property type="match status" value="8"/>
</dbReference>
<feature type="disulfide bond" evidence="2">
    <location>
        <begin position="851"/>
        <end position="912"/>
    </location>
</feature>
<dbReference type="Ensembl" id="ENSTGUT00000022960.1">
    <property type="protein sequence ID" value="ENSTGUP00000023623.1"/>
    <property type="gene ID" value="ENSTGUG00000011310.2"/>
</dbReference>
<evidence type="ECO:0000313" key="5">
    <source>
        <dbReference type="Ensembl" id="ENSTGUP00000023623.1"/>
    </source>
</evidence>
<protein>
    <recommendedName>
        <fullName evidence="4">SRCR domain-containing protein</fullName>
    </recommendedName>
</protein>
<feature type="disulfide bond" evidence="2">
    <location>
        <begin position="41"/>
        <end position="105"/>
    </location>
</feature>
<feature type="disulfide bond" evidence="2">
    <location>
        <begin position="498"/>
        <end position="508"/>
    </location>
</feature>
<dbReference type="PANTHER" id="PTHR48071">
    <property type="entry name" value="SRCR DOMAIN-CONTAINING PROTEIN"/>
    <property type="match status" value="1"/>
</dbReference>
<feature type="disulfide bond" evidence="2">
    <location>
        <begin position="625"/>
        <end position="689"/>
    </location>
</feature>
<dbReference type="Proteomes" id="UP000007754">
    <property type="component" value="Chromosome 6"/>
</dbReference>
<feature type="disulfide bond" evidence="2">
    <location>
        <begin position="778"/>
        <end position="788"/>
    </location>
</feature>
<dbReference type="InterPro" id="IPR036772">
    <property type="entry name" value="SRCR-like_dom_sf"/>
</dbReference>
<feature type="chain" id="PRO_5046606970" description="SRCR domain-containing protein" evidence="3">
    <location>
        <begin position="22"/>
        <end position="921"/>
    </location>
</feature>